<comment type="caution">
    <text evidence="1">The sequence shown here is derived from an EMBL/GenBank/DDBJ whole genome shotgun (WGS) entry which is preliminary data.</text>
</comment>
<dbReference type="SUPFAM" id="SSF53335">
    <property type="entry name" value="S-adenosyl-L-methionine-dependent methyltransferases"/>
    <property type="match status" value="1"/>
</dbReference>
<organism evidence="1 2">
    <name type="scientific">Triparma columacea</name>
    <dbReference type="NCBI Taxonomy" id="722753"/>
    <lineage>
        <taxon>Eukaryota</taxon>
        <taxon>Sar</taxon>
        <taxon>Stramenopiles</taxon>
        <taxon>Ochrophyta</taxon>
        <taxon>Bolidophyceae</taxon>
        <taxon>Parmales</taxon>
        <taxon>Triparmaceae</taxon>
        <taxon>Triparma</taxon>
    </lineage>
</organism>
<protein>
    <submittedName>
        <fullName evidence="1">Uncharacterized protein</fullName>
    </submittedName>
</protein>
<reference evidence="2" key="1">
    <citation type="journal article" date="2023" name="Commun. Biol.">
        <title>Genome analysis of Parmales, the sister group of diatoms, reveals the evolutionary specialization of diatoms from phago-mixotrophs to photoautotrophs.</title>
        <authorList>
            <person name="Ban H."/>
            <person name="Sato S."/>
            <person name="Yoshikawa S."/>
            <person name="Yamada K."/>
            <person name="Nakamura Y."/>
            <person name="Ichinomiya M."/>
            <person name="Sato N."/>
            <person name="Blanc-Mathieu R."/>
            <person name="Endo H."/>
            <person name="Kuwata A."/>
            <person name="Ogata H."/>
        </authorList>
    </citation>
    <scope>NUCLEOTIDE SEQUENCE [LARGE SCALE GENOMIC DNA]</scope>
</reference>
<evidence type="ECO:0000313" key="1">
    <source>
        <dbReference type="EMBL" id="GMI40822.1"/>
    </source>
</evidence>
<dbReference type="Gene3D" id="3.40.50.150">
    <property type="entry name" value="Vaccinia Virus protein VP39"/>
    <property type="match status" value="1"/>
</dbReference>
<evidence type="ECO:0000313" key="2">
    <source>
        <dbReference type="Proteomes" id="UP001165065"/>
    </source>
</evidence>
<keyword evidence="2" id="KW-1185">Reference proteome</keyword>
<dbReference type="AlphaFoldDB" id="A0A9W7GBQ7"/>
<name>A0A9W7GBQ7_9STRA</name>
<dbReference type="InterPro" id="IPR029063">
    <property type="entry name" value="SAM-dependent_MTases_sf"/>
</dbReference>
<dbReference type="EMBL" id="BRYA01000137">
    <property type="protein sequence ID" value="GMI40822.1"/>
    <property type="molecule type" value="Genomic_DNA"/>
</dbReference>
<gene>
    <name evidence="1" type="ORF">TrCOL_g11023</name>
</gene>
<sequence length="291" mass="32672">MQAIDNAHYTYVPSAKLIDRSVDTPIGSALPPNALVYVFQTRGKKKKGRRPYLKARVISDPAFGKDVAADENEGQDIDRRIEVVYPKGSTYRVRRDELYPIFEKSVDDPTYIFGTRNGTRRDTWHLAETGLLDKLVLVCTETDAYRRLCMLHVTRSDTFLEIGCDYGICIGAVLKSCAVAEPEPRRERDEPYVPRKVEERILGIDISAESIDIARKSHEGFCFDVIDALSMQGLEDIKNLADKTLGGPPTVVAIDINGVREVEAVQKCIRNAMTLGPRLIIVKSRNLYPLL</sequence>
<accession>A0A9W7GBQ7</accession>
<dbReference type="Proteomes" id="UP001165065">
    <property type="component" value="Unassembled WGS sequence"/>
</dbReference>
<dbReference type="OrthoDB" id="192907at2759"/>
<proteinExistence type="predicted"/>